<gene>
    <name evidence="1" type="ORF">L9G74_18845</name>
</gene>
<evidence type="ECO:0000313" key="1">
    <source>
        <dbReference type="EMBL" id="MCS4558497.1"/>
    </source>
</evidence>
<dbReference type="Proteomes" id="UP001201549">
    <property type="component" value="Unassembled WGS sequence"/>
</dbReference>
<dbReference type="EMBL" id="JAKOGG010000022">
    <property type="protein sequence ID" value="MCS4558497.1"/>
    <property type="molecule type" value="Genomic_DNA"/>
</dbReference>
<comment type="caution">
    <text evidence="1">The sequence shown here is derived from an EMBL/GenBank/DDBJ whole genome shotgun (WGS) entry which is preliminary data.</text>
</comment>
<proteinExistence type="predicted"/>
<organism evidence="1 2">
    <name type="scientific">Shewanella electrica</name>
    <dbReference type="NCBI Taxonomy" id="515560"/>
    <lineage>
        <taxon>Bacteria</taxon>
        <taxon>Pseudomonadati</taxon>
        <taxon>Pseudomonadota</taxon>
        <taxon>Gammaproteobacteria</taxon>
        <taxon>Alteromonadales</taxon>
        <taxon>Shewanellaceae</taxon>
        <taxon>Shewanella</taxon>
    </lineage>
</organism>
<evidence type="ECO:0000313" key="2">
    <source>
        <dbReference type="Proteomes" id="UP001201549"/>
    </source>
</evidence>
<keyword evidence="2" id="KW-1185">Reference proteome</keyword>
<protein>
    <submittedName>
        <fullName evidence="1">Uncharacterized protein</fullName>
    </submittedName>
</protein>
<sequence>MTSYAQELLTYVQGFGGLSAEQAALWLDNHIVNDWRDRTESPTAGVCVILNDEEQE</sequence>
<accession>A0ABT2FRD7</accession>
<dbReference type="RefSeq" id="WP_238898316.1">
    <property type="nucleotide sequence ID" value="NZ_JAKOGG010000022.1"/>
</dbReference>
<reference evidence="2" key="1">
    <citation type="submission" date="2023-07" db="EMBL/GenBank/DDBJ databases">
        <title>Shewanella mangrovi sp. nov., an acetaldehyde- degrading bacterium isolated from mangrove sediment.</title>
        <authorList>
            <person name="Liu Y."/>
        </authorList>
    </citation>
    <scope>NUCLEOTIDE SEQUENCE [LARGE SCALE GENOMIC DNA]</scope>
    <source>
        <strain evidence="2">C32</strain>
    </source>
</reference>
<name>A0ABT2FRD7_9GAMM</name>